<comment type="similarity">
    <text evidence="2">Belongs to the AAA ATPase family. BCS1 subfamily.</text>
</comment>
<feature type="compositionally biased region" description="Basic and acidic residues" evidence="13">
    <location>
        <begin position="492"/>
        <end position="503"/>
    </location>
</feature>
<keyword evidence="17" id="KW-1185">Reference proteome</keyword>
<dbReference type="Pfam" id="PF25426">
    <property type="entry name" value="AAA_lid_BCS1"/>
    <property type="match status" value="1"/>
</dbReference>
<feature type="compositionally biased region" description="Basic and acidic residues" evidence="13">
    <location>
        <begin position="511"/>
        <end position="520"/>
    </location>
</feature>
<feature type="region of interest" description="Disordered" evidence="13">
    <location>
        <begin position="492"/>
        <end position="598"/>
    </location>
</feature>
<feature type="domain" description="AAA+ ATPase" evidence="14">
    <location>
        <begin position="276"/>
        <end position="412"/>
    </location>
</feature>
<evidence type="ECO:0000313" key="17">
    <source>
        <dbReference type="Proteomes" id="UP000829685"/>
    </source>
</evidence>
<dbReference type="Gene3D" id="3.40.50.300">
    <property type="entry name" value="P-loop containing nucleotide triphosphate hydrolases"/>
    <property type="match status" value="1"/>
</dbReference>
<dbReference type="Proteomes" id="UP000829685">
    <property type="component" value="Unassembled WGS sequence"/>
</dbReference>
<evidence type="ECO:0000259" key="15">
    <source>
        <dbReference type="SMART" id="SM01024"/>
    </source>
</evidence>
<evidence type="ECO:0000256" key="4">
    <source>
        <dbReference type="ARBA" id="ARBA00022741"/>
    </source>
</evidence>
<dbReference type="Pfam" id="PF08740">
    <property type="entry name" value="BCS1_N"/>
    <property type="match status" value="1"/>
</dbReference>
<dbReference type="InterPro" id="IPR050747">
    <property type="entry name" value="Mitochondrial_chaperone_BCS1"/>
</dbReference>
<dbReference type="SMART" id="SM00382">
    <property type="entry name" value="AAA"/>
    <property type="match status" value="1"/>
</dbReference>
<keyword evidence="3" id="KW-0812">Transmembrane</keyword>
<evidence type="ECO:0000313" key="16">
    <source>
        <dbReference type="EMBL" id="KAI1875144.1"/>
    </source>
</evidence>
<keyword evidence="7 12" id="KW-0067">ATP-binding</keyword>
<protein>
    <recommendedName>
        <fullName evidence="18">P-loop containing nucleoside triphosphate hydrolase protein</fullName>
    </recommendedName>
</protein>
<evidence type="ECO:0000256" key="5">
    <source>
        <dbReference type="ARBA" id="ARBA00022792"/>
    </source>
</evidence>
<keyword evidence="8" id="KW-1133">Transmembrane helix</keyword>
<dbReference type="GO" id="GO:0016887">
    <property type="term" value="F:ATP hydrolysis activity"/>
    <property type="evidence" value="ECO:0007669"/>
    <property type="project" value="InterPro"/>
</dbReference>
<dbReference type="InterPro" id="IPR027417">
    <property type="entry name" value="P-loop_NTPase"/>
</dbReference>
<keyword evidence="9" id="KW-0496">Mitochondrion</keyword>
<keyword evidence="6" id="KW-0378">Hydrolase</keyword>
<evidence type="ECO:0000256" key="9">
    <source>
        <dbReference type="ARBA" id="ARBA00023128"/>
    </source>
</evidence>
<evidence type="ECO:0008006" key="18">
    <source>
        <dbReference type="Google" id="ProtNLM"/>
    </source>
</evidence>
<dbReference type="InterPro" id="IPR057495">
    <property type="entry name" value="AAA_lid_BCS1"/>
</dbReference>
<evidence type="ECO:0000256" key="8">
    <source>
        <dbReference type="ARBA" id="ARBA00022989"/>
    </source>
</evidence>
<keyword evidence="4 12" id="KW-0547">Nucleotide-binding</keyword>
<dbReference type="PANTHER" id="PTHR23070">
    <property type="entry name" value="BCS1 AAA-TYPE ATPASE"/>
    <property type="match status" value="1"/>
</dbReference>
<evidence type="ECO:0000256" key="2">
    <source>
        <dbReference type="ARBA" id="ARBA00007448"/>
    </source>
</evidence>
<keyword evidence="5" id="KW-0999">Mitochondrion inner membrane</keyword>
<dbReference type="GO" id="GO:0005743">
    <property type="term" value="C:mitochondrial inner membrane"/>
    <property type="evidence" value="ECO:0007669"/>
    <property type="project" value="UniProtKB-SubCell"/>
</dbReference>
<dbReference type="GO" id="GO:0005524">
    <property type="term" value="F:ATP binding"/>
    <property type="evidence" value="ECO:0007669"/>
    <property type="project" value="UniProtKB-KW"/>
</dbReference>
<dbReference type="InterPro" id="IPR003593">
    <property type="entry name" value="AAA+_ATPase"/>
</dbReference>
<comment type="subcellular location">
    <subcellularLocation>
        <location evidence="1">Mitochondrion inner membrane</location>
        <topology evidence="1">Single-pass membrane protein</topology>
    </subcellularLocation>
</comment>
<evidence type="ECO:0000256" key="10">
    <source>
        <dbReference type="ARBA" id="ARBA00023136"/>
    </source>
</evidence>
<dbReference type="Pfam" id="PF00004">
    <property type="entry name" value="AAA"/>
    <property type="match status" value="1"/>
</dbReference>
<dbReference type="InterPro" id="IPR003959">
    <property type="entry name" value="ATPase_AAA_core"/>
</dbReference>
<dbReference type="SUPFAM" id="SSF52540">
    <property type="entry name" value="P-loop containing nucleoside triphosphate hydrolases"/>
    <property type="match status" value="1"/>
</dbReference>
<evidence type="ECO:0000256" key="11">
    <source>
        <dbReference type="ARBA" id="ARBA00048778"/>
    </source>
</evidence>
<evidence type="ECO:0000256" key="12">
    <source>
        <dbReference type="RuleBase" id="RU003651"/>
    </source>
</evidence>
<proteinExistence type="inferred from homology"/>
<evidence type="ECO:0000256" key="6">
    <source>
        <dbReference type="ARBA" id="ARBA00022801"/>
    </source>
</evidence>
<gene>
    <name evidence="16" type="ORF">JX265_004202</name>
</gene>
<dbReference type="InterPro" id="IPR003960">
    <property type="entry name" value="ATPase_AAA_CS"/>
</dbReference>
<keyword evidence="10" id="KW-0472">Membrane</keyword>
<evidence type="ECO:0000256" key="13">
    <source>
        <dbReference type="SAM" id="MobiDB-lite"/>
    </source>
</evidence>
<comment type="caution">
    <text evidence="16">The sequence shown here is derived from an EMBL/GenBank/DDBJ whole genome shotgun (WGS) entry which is preliminary data.</text>
</comment>
<evidence type="ECO:0000256" key="1">
    <source>
        <dbReference type="ARBA" id="ARBA00004434"/>
    </source>
</evidence>
<comment type="catalytic activity">
    <reaction evidence="11">
        <text>ATP + H2O = ADP + phosphate + H(+)</text>
        <dbReference type="Rhea" id="RHEA:13065"/>
        <dbReference type="ChEBI" id="CHEBI:15377"/>
        <dbReference type="ChEBI" id="CHEBI:15378"/>
        <dbReference type="ChEBI" id="CHEBI:30616"/>
        <dbReference type="ChEBI" id="CHEBI:43474"/>
        <dbReference type="ChEBI" id="CHEBI:456216"/>
    </reaction>
    <physiologicalReaction direction="left-to-right" evidence="11">
        <dbReference type="Rhea" id="RHEA:13066"/>
    </physiologicalReaction>
</comment>
<evidence type="ECO:0000256" key="7">
    <source>
        <dbReference type="ARBA" id="ARBA00022840"/>
    </source>
</evidence>
<feature type="domain" description="BCS1 N-terminal" evidence="15">
    <location>
        <begin position="56"/>
        <end position="243"/>
    </location>
</feature>
<dbReference type="PROSITE" id="PS00674">
    <property type="entry name" value="AAA"/>
    <property type="match status" value="1"/>
</dbReference>
<accession>A0A9Q0AS74</accession>
<evidence type="ECO:0000256" key="3">
    <source>
        <dbReference type="ARBA" id="ARBA00022692"/>
    </source>
</evidence>
<reference evidence="16" key="1">
    <citation type="submission" date="2021-03" db="EMBL/GenBank/DDBJ databases">
        <title>Revisited historic fungal species revealed as producer of novel bioactive compounds through whole genome sequencing and comparative genomics.</title>
        <authorList>
            <person name="Vignolle G.A."/>
            <person name="Hochenegger N."/>
            <person name="Mach R.L."/>
            <person name="Mach-Aigner A.R."/>
            <person name="Javad Rahimi M."/>
            <person name="Salim K.A."/>
            <person name="Chan C.M."/>
            <person name="Lim L.B.L."/>
            <person name="Cai F."/>
            <person name="Druzhinina I.S."/>
            <person name="U'Ren J.M."/>
            <person name="Derntl C."/>
        </authorList>
    </citation>
    <scope>NUCLEOTIDE SEQUENCE</scope>
    <source>
        <strain evidence="16">TUCIM 5799</strain>
    </source>
</reference>
<organism evidence="16 17">
    <name type="scientific">Neoarthrinium moseri</name>
    <dbReference type="NCBI Taxonomy" id="1658444"/>
    <lineage>
        <taxon>Eukaryota</taxon>
        <taxon>Fungi</taxon>
        <taxon>Dikarya</taxon>
        <taxon>Ascomycota</taxon>
        <taxon>Pezizomycotina</taxon>
        <taxon>Sordariomycetes</taxon>
        <taxon>Xylariomycetidae</taxon>
        <taxon>Amphisphaeriales</taxon>
        <taxon>Apiosporaceae</taxon>
        <taxon>Neoarthrinium</taxon>
    </lineage>
</organism>
<dbReference type="AlphaFoldDB" id="A0A9Q0AS74"/>
<dbReference type="EMBL" id="JAFIMR010000008">
    <property type="protein sequence ID" value="KAI1875144.1"/>
    <property type="molecule type" value="Genomic_DNA"/>
</dbReference>
<evidence type="ECO:0000259" key="14">
    <source>
        <dbReference type="SMART" id="SM00382"/>
    </source>
</evidence>
<dbReference type="SMART" id="SM01024">
    <property type="entry name" value="BCS1_N"/>
    <property type="match status" value="1"/>
</dbReference>
<dbReference type="InterPro" id="IPR014851">
    <property type="entry name" value="BCS1_N"/>
</dbReference>
<feature type="compositionally biased region" description="Low complexity" evidence="13">
    <location>
        <begin position="585"/>
        <end position="598"/>
    </location>
</feature>
<sequence>MPRKKVSALSEGLLLNGSLSSSIQTIFASTPGLKMLQKFFASWLRIDLSTLVLYITILGYFSDGFSELESIASRFYGLIVKFWTSSVSLAGDEPLNAHVLEWIQRKVIPQQKTRALAAGTALQKHYERDDTGMHDEEPIEYLPTFGTTWFFFEKTLFMVRLDPLSTTTRGATQANTYTAAPTGNEPLLIMCVGRSTEPIRRFLKCCNSFVSDRQAKNVSIYASKNGEIWDSLIYRPHRPLDTVHFEKGLKDEVVADITKYLKRETRDFYSARGIPYRRGYLFEGPPGTGKTSLAFAIAGHFNLPLWVLDLPTLANDASLEALFVKLSLKCVILIEDIDAVGLKRELSHVKQKDNEQKRKGKCTLAGLLNVLDGVTAQQGRIVLMTTNFIEHLDEALIRPGRVDKIFHLGKITQETARSMFICMYARERPEGTEVSAEIQKLASEFSNKIPERVFSPAQLQGYLLGYSTSPQLAVYEIQKWVENETAMAKAKKEKEKAAKAKSSDDEESKDDLEKRVRDLEATTEGSLGKLDGRVKELESMMEVVEDMSEATGEKENRVVTDTTQPGSADQGGISRKEEDHASLNGSEEASASSSGSSD</sequence>
<name>A0A9Q0AS74_9PEZI</name>